<dbReference type="PANTHER" id="PTHR36842:SF1">
    <property type="entry name" value="PROTEIN TOLB"/>
    <property type="match status" value="1"/>
</dbReference>
<evidence type="ECO:0000256" key="1">
    <source>
        <dbReference type="ARBA" id="ARBA00009820"/>
    </source>
</evidence>
<gene>
    <name evidence="3" type="ORF">METZ01_LOCUS199604</name>
</gene>
<comment type="similarity">
    <text evidence="1">Belongs to the TolB family.</text>
</comment>
<name>A0A382E7X2_9ZZZZ</name>
<proteinExistence type="inferred from homology"/>
<dbReference type="Pfam" id="PF13485">
    <property type="entry name" value="Peptidase_MA_2"/>
    <property type="match status" value="1"/>
</dbReference>
<dbReference type="AlphaFoldDB" id="A0A382E7X2"/>
<dbReference type="InterPro" id="IPR011659">
    <property type="entry name" value="WD40"/>
</dbReference>
<dbReference type="InterPro" id="IPR039568">
    <property type="entry name" value="Peptidase_MA-like_dom"/>
</dbReference>
<protein>
    <recommendedName>
        <fullName evidence="2">Peptidase MA-like domain-containing protein</fullName>
    </recommendedName>
</protein>
<evidence type="ECO:0000313" key="3">
    <source>
        <dbReference type="EMBL" id="SVB46750.1"/>
    </source>
</evidence>
<dbReference type="InterPro" id="IPR011042">
    <property type="entry name" value="6-blade_b-propeller_TolB-like"/>
</dbReference>
<accession>A0A382E7X2</accession>
<feature type="non-terminal residue" evidence="3">
    <location>
        <position position="1"/>
    </location>
</feature>
<dbReference type="SUPFAM" id="SSF69304">
    <property type="entry name" value="Tricorn protease N-terminal domain"/>
    <property type="match status" value="1"/>
</dbReference>
<feature type="domain" description="Peptidase MA-like" evidence="2">
    <location>
        <begin position="67"/>
        <end position="259"/>
    </location>
</feature>
<dbReference type="EMBL" id="UINC01043139">
    <property type="protein sequence ID" value="SVB46750.1"/>
    <property type="molecule type" value="Genomic_DNA"/>
</dbReference>
<dbReference type="PANTHER" id="PTHR36842">
    <property type="entry name" value="PROTEIN TOLB HOMOLOG"/>
    <property type="match status" value="1"/>
</dbReference>
<dbReference type="Pfam" id="PF07676">
    <property type="entry name" value="PD40"/>
    <property type="match status" value="1"/>
</dbReference>
<feature type="non-terminal residue" evidence="3">
    <location>
        <position position="475"/>
    </location>
</feature>
<sequence>VRLLIIIIMTGPFLSAQYYFGRNKIQYEKFNWQVMATDHFDIYFYGSNPLVYSAAIWVEEAYNELEQKFNYTLNHRVPLVVYNSHIHFQQTNVLPMQIPEGIGGFFEFIKGRVVLPFNGNLHDFRHVLRHELVHVFMQNKVHSYINDVAVQDNYSFPLWFTEGLAEWWSIGWDSQAEMLIRDALLHDHLYPLGSLDLAMTGFLMYKQGQSFLRYYEQQYGADRLRKIMEDFLEFDTFDETISAISGKDFREIMIDWELALKRETAKALQHETVPGSGIQQLTRRGSNVNPSMYRDSDGELHTIYFSNRDGFTNIYTQDIEDKKESVLVRGERTTDLESLHFLRTGLSVNKSGILAFAVQSGQRDMLKLIDLETQQTTGEFSHPKLVMIRSPKWSPSGKQIVFSAQNYDGQSDLYFWQPSTDYVIQLTNDMYDDVDPCFTDDEDMIIFSSDRGAKGMDGAADLFLMRISTKEIWFL</sequence>
<reference evidence="3" key="1">
    <citation type="submission" date="2018-05" db="EMBL/GenBank/DDBJ databases">
        <authorList>
            <person name="Lanie J.A."/>
            <person name="Ng W.-L."/>
            <person name="Kazmierczak K.M."/>
            <person name="Andrzejewski T.M."/>
            <person name="Davidsen T.M."/>
            <person name="Wayne K.J."/>
            <person name="Tettelin H."/>
            <person name="Glass J.I."/>
            <person name="Rusch D."/>
            <person name="Podicherti R."/>
            <person name="Tsui H.-C.T."/>
            <person name="Winkler M.E."/>
        </authorList>
    </citation>
    <scope>NUCLEOTIDE SEQUENCE</scope>
</reference>
<evidence type="ECO:0000259" key="2">
    <source>
        <dbReference type="Pfam" id="PF13485"/>
    </source>
</evidence>
<organism evidence="3">
    <name type="scientific">marine metagenome</name>
    <dbReference type="NCBI Taxonomy" id="408172"/>
    <lineage>
        <taxon>unclassified sequences</taxon>
        <taxon>metagenomes</taxon>
        <taxon>ecological metagenomes</taxon>
    </lineage>
</organism>
<dbReference type="Gene3D" id="2.120.10.30">
    <property type="entry name" value="TolB, C-terminal domain"/>
    <property type="match status" value="1"/>
</dbReference>